<protein>
    <submittedName>
        <fullName evidence="6">Putative ABC transport system ATP-binding protein</fullName>
    </submittedName>
</protein>
<dbReference type="Gene3D" id="3.40.50.300">
    <property type="entry name" value="P-loop containing nucleotide triphosphate hydrolases"/>
    <property type="match status" value="1"/>
</dbReference>
<comment type="similarity">
    <text evidence="4">Belongs to the ABC transporter superfamily. Macrolide exporter (TC 3.A.1.122) family.</text>
</comment>
<evidence type="ECO:0000256" key="2">
    <source>
        <dbReference type="ARBA" id="ARBA00022741"/>
    </source>
</evidence>
<dbReference type="AlphaFoldDB" id="A0A1H9CR91"/>
<dbReference type="PANTHER" id="PTHR24220">
    <property type="entry name" value="IMPORT ATP-BINDING PROTEIN"/>
    <property type="match status" value="1"/>
</dbReference>
<evidence type="ECO:0000259" key="5">
    <source>
        <dbReference type="PROSITE" id="PS50893"/>
    </source>
</evidence>
<dbReference type="SUPFAM" id="SSF52540">
    <property type="entry name" value="P-loop containing nucleoside triphosphate hydrolases"/>
    <property type="match status" value="1"/>
</dbReference>
<evidence type="ECO:0000313" key="7">
    <source>
        <dbReference type="Proteomes" id="UP000199233"/>
    </source>
</evidence>
<organism evidence="6 7">
    <name type="scientific">Solimonas aquatica</name>
    <dbReference type="NCBI Taxonomy" id="489703"/>
    <lineage>
        <taxon>Bacteria</taxon>
        <taxon>Pseudomonadati</taxon>
        <taxon>Pseudomonadota</taxon>
        <taxon>Gammaproteobacteria</taxon>
        <taxon>Nevskiales</taxon>
        <taxon>Nevskiaceae</taxon>
        <taxon>Solimonas</taxon>
    </lineage>
</organism>
<evidence type="ECO:0000256" key="3">
    <source>
        <dbReference type="ARBA" id="ARBA00022840"/>
    </source>
</evidence>
<keyword evidence="7" id="KW-1185">Reference proteome</keyword>
<dbReference type="InterPro" id="IPR015854">
    <property type="entry name" value="ABC_transpr_LolD-like"/>
</dbReference>
<dbReference type="InterPro" id="IPR017871">
    <property type="entry name" value="ABC_transporter-like_CS"/>
</dbReference>
<dbReference type="SMART" id="SM00382">
    <property type="entry name" value="AAA"/>
    <property type="match status" value="1"/>
</dbReference>
<dbReference type="CDD" id="cd03255">
    <property type="entry name" value="ABC_MJ0796_LolCDE_FtsE"/>
    <property type="match status" value="1"/>
</dbReference>
<dbReference type="EMBL" id="FOFS01000003">
    <property type="protein sequence ID" value="SEQ03113.1"/>
    <property type="molecule type" value="Genomic_DNA"/>
</dbReference>
<dbReference type="PANTHER" id="PTHR24220:SF452">
    <property type="entry name" value="ABC TRANSPORTER ATP-BINDING PROTEIN"/>
    <property type="match status" value="1"/>
</dbReference>
<dbReference type="InterPro" id="IPR017911">
    <property type="entry name" value="MacB-like_ATP-bd"/>
</dbReference>
<keyword evidence="3 6" id="KW-0067">ATP-binding</keyword>
<dbReference type="PROSITE" id="PS50893">
    <property type="entry name" value="ABC_TRANSPORTER_2"/>
    <property type="match status" value="1"/>
</dbReference>
<dbReference type="PROSITE" id="PS00211">
    <property type="entry name" value="ABC_TRANSPORTER_1"/>
    <property type="match status" value="1"/>
</dbReference>
<dbReference type="OrthoDB" id="9783924at2"/>
<sequence length="228" mass="24590">MSSIVSLKRVAKRYQRGKQTVEVLHSLDLEIEAGDFVALMGPSGSGKTTLLNLIGGLDRPSEGEVSVGGQRIDRLSGSALARFRARHIGFVFQFYNLMPMLSAQANVELPLLLTSLSAGKRHQHALTALQIVGLAERAKHKPAELSGGQAQRVAIARALVADPTLLVCDEPTGDLDRKTADEILGLLQLLNREHGKTIIMVTHDPKAAEYAKHILHMDKGTLAPQAVA</sequence>
<evidence type="ECO:0000256" key="4">
    <source>
        <dbReference type="ARBA" id="ARBA00038388"/>
    </source>
</evidence>
<dbReference type="GO" id="GO:0022857">
    <property type="term" value="F:transmembrane transporter activity"/>
    <property type="evidence" value="ECO:0007669"/>
    <property type="project" value="TreeGrafter"/>
</dbReference>
<dbReference type="InterPro" id="IPR027417">
    <property type="entry name" value="P-loop_NTPase"/>
</dbReference>
<reference evidence="6 7" key="1">
    <citation type="submission" date="2016-10" db="EMBL/GenBank/DDBJ databases">
        <authorList>
            <person name="de Groot N.N."/>
        </authorList>
    </citation>
    <scope>NUCLEOTIDE SEQUENCE [LARGE SCALE GENOMIC DNA]</scope>
    <source>
        <strain evidence="6 7">DSM 25927</strain>
    </source>
</reference>
<feature type="domain" description="ABC transporter" evidence="5">
    <location>
        <begin position="5"/>
        <end position="227"/>
    </location>
</feature>
<dbReference type="FunFam" id="3.40.50.300:FF:000032">
    <property type="entry name" value="Export ABC transporter ATP-binding protein"/>
    <property type="match status" value="1"/>
</dbReference>
<dbReference type="GO" id="GO:0016887">
    <property type="term" value="F:ATP hydrolysis activity"/>
    <property type="evidence" value="ECO:0007669"/>
    <property type="project" value="InterPro"/>
</dbReference>
<dbReference type="GO" id="GO:0005524">
    <property type="term" value="F:ATP binding"/>
    <property type="evidence" value="ECO:0007669"/>
    <property type="project" value="UniProtKB-KW"/>
</dbReference>
<evidence type="ECO:0000256" key="1">
    <source>
        <dbReference type="ARBA" id="ARBA00022448"/>
    </source>
</evidence>
<dbReference type="STRING" id="489703.SAMN04488038_103132"/>
<dbReference type="Proteomes" id="UP000199233">
    <property type="component" value="Unassembled WGS sequence"/>
</dbReference>
<evidence type="ECO:0000313" key="6">
    <source>
        <dbReference type="EMBL" id="SEQ03113.1"/>
    </source>
</evidence>
<keyword evidence="1" id="KW-0813">Transport</keyword>
<dbReference type="InterPro" id="IPR003593">
    <property type="entry name" value="AAA+_ATPase"/>
</dbReference>
<gene>
    <name evidence="6" type="ORF">SAMN04488038_103132</name>
</gene>
<proteinExistence type="inferred from homology"/>
<dbReference type="RefSeq" id="WP_093282786.1">
    <property type="nucleotide sequence ID" value="NZ_FOFS01000003.1"/>
</dbReference>
<dbReference type="GO" id="GO:1902495">
    <property type="term" value="C:transmembrane transporter complex"/>
    <property type="evidence" value="ECO:0007669"/>
    <property type="project" value="UniProtKB-ARBA"/>
</dbReference>
<accession>A0A1H9CR91</accession>
<dbReference type="Pfam" id="PF00005">
    <property type="entry name" value="ABC_tran"/>
    <property type="match status" value="1"/>
</dbReference>
<keyword evidence="2" id="KW-0547">Nucleotide-binding</keyword>
<dbReference type="GO" id="GO:0005886">
    <property type="term" value="C:plasma membrane"/>
    <property type="evidence" value="ECO:0007669"/>
    <property type="project" value="TreeGrafter"/>
</dbReference>
<dbReference type="InterPro" id="IPR003439">
    <property type="entry name" value="ABC_transporter-like_ATP-bd"/>
</dbReference>
<name>A0A1H9CR91_9GAMM</name>